<sequence length="278" mass="32849">MACCDFLFIEIASYTLIVLQMFDSAFFRAAGVIYTGVDEYAEKPWPSMPSYFAMPFNTLINIIYTFLGVYWLFLRRQKRDHSVNLRVFCWIIIIYSGVQLFRIVTQQHFFGVLDQWYTLHIASWVFLWALSLQLEKDNWIVKNFILIELILCLSYPILGNLHPHGYEVTIGTHLILILVAVIRLHMTLKNEKDTNFRVCLLCICASCCIGFVLFDLLELYLATLWPSMFTVWSGHFFSRVCDILQIHFMITLLTMIEDYKFQEHNEKVKLKRITQKYK</sequence>
<evidence type="ECO:0000313" key="3">
    <source>
        <dbReference type="Proteomes" id="UP000663891"/>
    </source>
</evidence>
<evidence type="ECO:0000256" key="1">
    <source>
        <dbReference type="SAM" id="Phobius"/>
    </source>
</evidence>
<name>A0A814IK49_9BILA</name>
<comment type="caution">
    <text evidence="2">The sequence shown here is derived from an EMBL/GenBank/DDBJ whole genome shotgun (WGS) entry which is preliminary data.</text>
</comment>
<dbReference type="Proteomes" id="UP000663891">
    <property type="component" value="Unassembled WGS sequence"/>
</dbReference>
<dbReference type="InterPro" id="IPR028066">
    <property type="entry name" value="TMEM187"/>
</dbReference>
<organism evidence="2 3">
    <name type="scientific">Adineta steineri</name>
    <dbReference type="NCBI Taxonomy" id="433720"/>
    <lineage>
        <taxon>Eukaryota</taxon>
        <taxon>Metazoa</taxon>
        <taxon>Spiralia</taxon>
        <taxon>Gnathifera</taxon>
        <taxon>Rotifera</taxon>
        <taxon>Eurotatoria</taxon>
        <taxon>Bdelloidea</taxon>
        <taxon>Adinetida</taxon>
        <taxon>Adinetidae</taxon>
        <taxon>Adineta</taxon>
    </lineage>
</organism>
<feature type="transmembrane region" description="Helical" evidence="1">
    <location>
        <begin position="52"/>
        <end position="73"/>
    </location>
</feature>
<keyword evidence="1" id="KW-1133">Transmembrane helix</keyword>
<evidence type="ECO:0000313" key="2">
    <source>
        <dbReference type="EMBL" id="CAF1027072.1"/>
    </source>
</evidence>
<feature type="transmembrane region" description="Helical" evidence="1">
    <location>
        <begin position="196"/>
        <end position="216"/>
    </location>
</feature>
<feature type="transmembrane region" description="Helical" evidence="1">
    <location>
        <begin position="139"/>
        <end position="158"/>
    </location>
</feature>
<dbReference type="OrthoDB" id="5973769at2759"/>
<dbReference type="PANTHER" id="PTHR15066:SF0">
    <property type="entry name" value="TRANSMEMBRANE PROTEIN 187"/>
    <property type="match status" value="1"/>
</dbReference>
<feature type="transmembrane region" description="Helical" evidence="1">
    <location>
        <begin position="116"/>
        <end position="132"/>
    </location>
</feature>
<dbReference type="Pfam" id="PF15100">
    <property type="entry name" value="TMEM187"/>
    <property type="match status" value="1"/>
</dbReference>
<protein>
    <recommendedName>
        <fullName evidence="4">Transmembrane protein</fullName>
    </recommendedName>
</protein>
<dbReference type="EMBL" id="CAJNON010000142">
    <property type="protein sequence ID" value="CAF1027072.1"/>
    <property type="molecule type" value="Genomic_DNA"/>
</dbReference>
<evidence type="ECO:0008006" key="4">
    <source>
        <dbReference type="Google" id="ProtNLM"/>
    </source>
</evidence>
<reference evidence="2" key="1">
    <citation type="submission" date="2021-02" db="EMBL/GenBank/DDBJ databases">
        <authorList>
            <person name="Nowell W R."/>
        </authorList>
    </citation>
    <scope>NUCLEOTIDE SEQUENCE</scope>
</reference>
<keyword evidence="1" id="KW-0812">Transmembrane</keyword>
<feature type="transmembrane region" description="Helical" evidence="1">
    <location>
        <begin position="236"/>
        <end position="256"/>
    </location>
</feature>
<gene>
    <name evidence="2" type="ORF">VCS650_LOCUS16119</name>
</gene>
<keyword evidence="1" id="KW-0472">Membrane</keyword>
<proteinExistence type="predicted"/>
<dbReference type="PANTHER" id="PTHR15066">
    <property type="entry name" value="TRANSMEMBRANE PROTEIN 187"/>
    <property type="match status" value="1"/>
</dbReference>
<dbReference type="GO" id="GO:0030133">
    <property type="term" value="C:transport vesicle"/>
    <property type="evidence" value="ECO:0007669"/>
    <property type="project" value="TreeGrafter"/>
</dbReference>
<accession>A0A814IK49</accession>
<dbReference type="AlphaFoldDB" id="A0A814IK49"/>
<feature type="transmembrane region" description="Helical" evidence="1">
    <location>
        <begin position="164"/>
        <end position="184"/>
    </location>
</feature>
<feature type="transmembrane region" description="Helical" evidence="1">
    <location>
        <begin position="85"/>
        <end position="104"/>
    </location>
</feature>